<evidence type="ECO:0000256" key="1">
    <source>
        <dbReference type="ARBA" id="ARBA00004167"/>
    </source>
</evidence>
<dbReference type="SUPFAM" id="SSF74653">
    <property type="entry name" value="TolA/TonB C-terminal domain"/>
    <property type="match status" value="1"/>
</dbReference>
<dbReference type="GO" id="GO:0030288">
    <property type="term" value="C:outer membrane-bounded periplasmic space"/>
    <property type="evidence" value="ECO:0007669"/>
    <property type="project" value="InterPro"/>
</dbReference>
<evidence type="ECO:0000256" key="3">
    <source>
        <dbReference type="ARBA" id="ARBA00022989"/>
    </source>
</evidence>
<keyword evidence="4 5" id="KW-0472">Membrane</keyword>
<evidence type="ECO:0000256" key="5">
    <source>
        <dbReference type="RuleBase" id="RU362123"/>
    </source>
</evidence>
<dbReference type="GO" id="GO:0055085">
    <property type="term" value="P:transmembrane transport"/>
    <property type="evidence" value="ECO:0007669"/>
    <property type="project" value="InterPro"/>
</dbReference>
<dbReference type="GO" id="GO:0015031">
    <property type="term" value="P:protein transport"/>
    <property type="evidence" value="ECO:0007669"/>
    <property type="project" value="UniProtKB-UniRule"/>
</dbReference>
<dbReference type="InterPro" id="IPR008756">
    <property type="entry name" value="Peptidase_M56"/>
</dbReference>
<dbReference type="AlphaFoldDB" id="A0A3E0UK77"/>
<dbReference type="InterPro" id="IPR037682">
    <property type="entry name" value="TonB_C"/>
</dbReference>
<comment type="function">
    <text evidence="5">Interacts with outer membrane receptor proteins that carry out high-affinity binding and energy dependent uptake into the periplasmic space of specific substrates. It could act to transduce energy from the cytoplasmic membrane to specific energy-requiring processes in the outer membrane, resulting in the release into the periplasm of ligands bound by these outer membrane proteins.</text>
</comment>
<keyword evidence="5" id="KW-0653">Protein transport</keyword>
<feature type="transmembrane region" description="Helical" evidence="5">
    <location>
        <begin position="185"/>
        <end position="208"/>
    </location>
</feature>
<protein>
    <recommendedName>
        <fullName evidence="5">Protein TonB</fullName>
    </recommendedName>
</protein>
<sequence length="425" mass="47868">MISWLGEVIIPFSLVAAVLLLTRRYLSSFYSPQIGYATWLLLPASLILPFIEMPNWFAVVSEGQSVQRYLAVYTTQPSSTGVELPLLTIWLAGVLSLLGFWSFQHLKLIKSYANWQPVTNDLLQHEVLANSALKVYRTQQNYSPALVGIVKPKLLIPKHFEQLYSKEQQQLILEHELCHFNRNDMVWNTIGLLIVALMWFHPLAWLAYSRFRRDQEISCDQTVLARKHTTCRINYSKALLVAAQASPPLGFAQLSFKEYGDKNVMFERINMIKQGYQQSKLASVAVLVGALSIMSAISYAGDGYSGYSKNDTHKSSKKMSNLAEHIKPTVRIEPKYPIQAARDRVEGSVVLKFDITPSGSVSNITIVKAIPENVFNKVATTALAQWQYETSASASNNNLVQLDFMLDDNSTYNFANLTEQITVSN</sequence>
<dbReference type="GO" id="GO:0005886">
    <property type="term" value="C:plasma membrane"/>
    <property type="evidence" value="ECO:0007669"/>
    <property type="project" value="UniProtKB-SubCell"/>
</dbReference>
<evidence type="ECO:0000259" key="6">
    <source>
        <dbReference type="PROSITE" id="PS52015"/>
    </source>
</evidence>
<dbReference type="RefSeq" id="WP_116001377.1">
    <property type="nucleotide sequence ID" value="NZ_QUOV01000001.1"/>
</dbReference>
<comment type="caution">
    <text evidence="7">The sequence shown here is derived from an EMBL/GenBank/DDBJ whole genome shotgun (WGS) entry which is preliminary data.</text>
</comment>
<dbReference type="PRINTS" id="PR01374">
    <property type="entry name" value="TONBPROTEIN"/>
</dbReference>
<dbReference type="PROSITE" id="PS52015">
    <property type="entry name" value="TONB_CTD"/>
    <property type="match status" value="1"/>
</dbReference>
<dbReference type="GO" id="GO:0031992">
    <property type="term" value="F:energy transducer activity"/>
    <property type="evidence" value="ECO:0007669"/>
    <property type="project" value="InterPro"/>
</dbReference>
<dbReference type="CDD" id="cd07341">
    <property type="entry name" value="M56_BlaR1_MecR1_like"/>
    <property type="match status" value="1"/>
</dbReference>
<dbReference type="Pfam" id="PF05569">
    <property type="entry name" value="Peptidase_M56"/>
    <property type="match status" value="1"/>
</dbReference>
<evidence type="ECO:0000256" key="4">
    <source>
        <dbReference type="ARBA" id="ARBA00023136"/>
    </source>
</evidence>
<name>A0A3E0UK77_9GAMM</name>
<comment type="subcellular location">
    <subcellularLocation>
        <location evidence="5">Cell inner membrane</location>
        <topology evidence="5">Single-pass membrane protein</topology>
        <orientation evidence="5">Periplasmic side</orientation>
    </subcellularLocation>
    <subcellularLocation>
        <location evidence="1">Membrane</location>
        <topology evidence="1">Single-pass membrane protein</topology>
    </subcellularLocation>
</comment>
<dbReference type="Pfam" id="PF03544">
    <property type="entry name" value="TonB_C"/>
    <property type="match status" value="1"/>
</dbReference>
<keyword evidence="5" id="KW-1003">Cell membrane</keyword>
<dbReference type="InterPro" id="IPR006260">
    <property type="entry name" value="TonB/TolA_C"/>
</dbReference>
<evidence type="ECO:0000313" key="8">
    <source>
        <dbReference type="Proteomes" id="UP000256999"/>
    </source>
</evidence>
<dbReference type="EMBL" id="QUOV01000001">
    <property type="protein sequence ID" value="REL36645.1"/>
    <property type="molecule type" value="Genomic_DNA"/>
</dbReference>
<keyword evidence="3 5" id="KW-1133">Transmembrane helix</keyword>
<organism evidence="7 8">
    <name type="scientific">Thalassotalea euphylliae</name>
    <dbReference type="NCBI Taxonomy" id="1655234"/>
    <lineage>
        <taxon>Bacteria</taxon>
        <taxon>Pseudomonadati</taxon>
        <taxon>Pseudomonadota</taxon>
        <taxon>Gammaproteobacteria</taxon>
        <taxon>Alteromonadales</taxon>
        <taxon>Colwelliaceae</taxon>
        <taxon>Thalassotalea</taxon>
    </lineage>
</organism>
<feature type="transmembrane region" description="Helical" evidence="5">
    <location>
        <begin position="34"/>
        <end position="51"/>
    </location>
</feature>
<keyword evidence="2 5" id="KW-0812">Transmembrane</keyword>
<dbReference type="InterPro" id="IPR003538">
    <property type="entry name" value="TonB"/>
</dbReference>
<comment type="caution">
    <text evidence="5">Lacks conserved residue(s) required for the propagation of feature annotation.</text>
</comment>
<dbReference type="OrthoDB" id="1628901at2"/>
<dbReference type="GO" id="GO:0015891">
    <property type="term" value="P:siderophore transport"/>
    <property type="evidence" value="ECO:0007669"/>
    <property type="project" value="InterPro"/>
</dbReference>
<accession>A0A3E0UK77</accession>
<dbReference type="Proteomes" id="UP000256999">
    <property type="component" value="Unassembled WGS sequence"/>
</dbReference>
<gene>
    <name evidence="7" type="ORF">DXX92_15735</name>
</gene>
<keyword evidence="5" id="KW-0813">Transport</keyword>
<dbReference type="InterPro" id="IPR052173">
    <property type="entry name" value="Beta-lactam_resp_regulator"/>
</dbReference>
<proteinExistence type="inferred from homology"/>
<feature type="domain" description="TonB C-terminal" evidence="6">
    <location>
        <begin position="321"/>
        <end position="413"/>
    </location>
</feature>
<feature type="transmembrane region" description="Helical" evidence="5">
    <location>
        <begin position="84"/>
        <end position="103"/>
    </location>
</feature>
<dbReference type="PANTHER" id="PTHR34978:SF3">
    <property type="entry name" value="SLR0241 PROTEIN"/>
    <property type="match status" value="1"/>
</dbReference>
<feature type="transmembrane region" description="Helical" evidence="5">
    <location>
        <begin position="6"/>
        <end position="22"/>
    </location>
</feature>
<evidence type="ECO:0000256" key="2">
    <source>
        <dbReference type="ARBA" id="ARBA00022692"/>
    </source>
</evidence>
<dbReference type="NCBIfam" id="TIGR01352">
    <property type="entry name" value="tonB_Cterm"/>
    <property type="match status" value="1"/>
</dbReference>
<keyword evidence="5" id="KW-0997">Cell inner membrane</keyword>
<dbReference type="PANTHER" id="PTHR34978">
    <property type="entry name" value="POSSIBLE SENSOR-TRANSDUCER PROTEIN BLAR"/>
    <property type="match status" value="1"/>
</dbReference>
<evidence type="ECO:0000313" key="7">
    <source>
        <dbReference type="EMBL" id="REL36645.1"/>
    </source>
</evidence>
<dbReference type="Gene3D" id="3.30.2420.10">
    <property type="entry name" value="TonB"/>
    <property type="match status" value="1"/>
</dbReference>
<reference evidence="7 8" key="1">
    <citation type="submission" date="2018-08" db="EMBL/GenBank/DDBJ databases">
        <title>Thalassotalea euphylliae genome.</title>
        <authorList>
            <person name="Summers S."/>
            <person name="Rice S.A."/>
            <person name="Freckelton M.L."/>
            <person name="Nedved B.T."/>
            <person name="Hadfield M.G."/>
        </authorList>
    </citation>
    <scope>NUCLEOTIDE SEQUENCE [LARGE SCALE GENOMIC DNA]</scope>
    <source>
        <strain evidence="7 8">H2</strain>
    </source>
</reference>
<keyword evidence="5" id="KW-0735">Signal-anchor</keyword>
<comment type="similarity">
    <text evidence="5">Belongs to the TonB family.</text>
</comment>